<sequence>MGKVIENSDRGLTINKGLAWTIVTALVAAGVWVGTQTATMSSGIDDLSDELDKLSLQISSEAGKRDQLAIRVRNLENKNAARDANYSHFSKRMQDVQTQLSENNRLLRELLQRAQMIPTR</sequence>
<keyword evidence="1" id="KW-0472">Membrane</keyword>
<feature type="transmembrane region" description="Helical" evidence="1">
    <location>
        <begin position="17"/>
        <end position="35"/>
    </location>
</feature>
<accession>A0A2R8C5H9</accession>
<reference evidence="3" key="1">
    <citation type="submission" date="2018-03" db="EMBL/GenBank/DDBJ databases">
        <authorList>
            <person name="Rodrigo-Torres L."/>
            <person name="Arahal R. D."/>
            <person name="Lucena T."/>
        </authorList>
    </citation>
    <scope>NUCLEOTIDE SEQUENCE [LARGE SCALE GENOMIC DNA]</scope>
    <source>
        <strain evidence="3">CECT 7615</strain>
    </source>
</reference>
<organism evidence="2 3">
    <name type="scientific">Falsiruegeria mediterranea M17</name>
    <dbReference type="NCBI Taxonomy" id="1200281"/>
    <lineage>
        <taxon>Bacteria</taxon>
        <taxon>Pseudomonadati</taxon>
        <taxon>Pseudomonadota</taxon>
        <taxon>Alphaproteobacteria</taxon>
        <taxon>Rhodobacterales</taxon>
        <taxon>Roseobacteraceae</taxon>
        <taxon>Falsiruegeria</taxon>
    </lineage>
</organism>
<protein>
    <submittedName>
        <fullName evidence="2">Uncharacterized protein</fullName>
    </submittedName>
</protein>
<evidence type="ECO:0000256" key="1">
    <source>
        <dbReference type="SAM" id="Phobius"/>
    </source>
</evidence>
<evidence type="ECO:0000313" key="2">
    <source>
        <dbReference type="EMBL" id="SPJ27616.1"/>
    </source>
</evidence>
<keyword evidence="1" id="KW-1133">Transmembrane helix</keyword>
<gene>
    <name evidence="2" type="ORF">TRM7615_01106</name>
</gene>
<keyword evidence="1" id="KW-0812">Transmembrane</keyword>
<dbReference type="EMBL" id="ONZG01000002">
    <property type="protein sequence ID" value="SPJ27616.1"/>
    <property type="molecule type" value="Genomic_DNA"/>
</dbReference>
<keyword evidence="3" id="KW-1185">Reference proteome</keyword>
<dbReference type="AlphaFoldDB" id="A0A2R8C5H9"/>
<dbReference type="RefSeq" id="WP_108785879.1">
    <property type="nucleotide sequence ID" value="NZ_ONZG01000002.1"/>
</dbReference>
<name>A0A2R8C5H9_9RHOB</name>
<dbReference type="OrthoDB" id="7875206at2"/>
<evidence type="ECO:0000313" key="3">
    <source>
        <dbReference type="Proteomes" id="UP000244898"/>
    </source>
</evidence>
<dbReference type="Proteomes" id="UP000244898">
    <property type="component" value="Unassembled WGS sequence"/>
</dbReference>
<proteinExistence type="predicted"/>